<accession>A0AAV5J8H7</accession>
<dbReference type="PANTHER" id="PTHR28242">
    <property type="entry name" value="PHOSPHORELAY INTERMEDIATE PROTEIN YPD1"/>
    <property type="match status" value="1"/>
</dbReference>
<evidence type="ECO:0000256" key="7">
    <source>
        <dbReference type="RuleBase" id="RU369004"/>
    </source>
</evidence>
<protein>
    <recommendedName>
        <fullName evidence="7">Histidine-containing phosphotransfer protein</fullName>
    </recommendedName>
</protein>
<keyword evidence="1" id="KW-0963">Cytoplasm</keyword>
<sequence>METDPSRQQIAAMRQSFFNEGILDEQFSQLEDLVDEDCPNFAEEVITLFYRDTTKLLDKIEKLLEQYPDEFPWIDKCLHQLKGTSASIGAIKIQAEAIKTREFCKQGNLEEAMASFKQLRVEHDTLKTKLEPYFQLMRQARPVETAVRPKEDL</sequence>
<dbReference type="AlphaFoldDB" id="A0AAV5J8H7"/>
<dbReference type="FunFam" id="1.20.120.160:FF:000001">
    <property type="entry name" value="Histidine-containing phosphotransfer protein 1"/>
    <property type="match status" value="1"/>
</dbReference>
<dbReference type="Proteomes" id="UP001054252">
    <property type="component" value="Unassembled WGS sequence"/>
</dbReference>
<evidence type="ECO:0000259" key="8">
    <source>
        <dbReference type="PROSITE" id="PS50894"/>
    </source>
</evidence>
<gene>
    <name evidence="9" type="ORF">SLEP1_g18557</name>
</gene>
<evidence type="ECO:0000313" key="9">
    <source>
        <dbReference type="EMBL" id="GKV06703.1"/>
    </source>
</evidence>
<dbReference type="GO" id="GO:0005829">
    <property type="term" value="C:cytosol"/>
    <property type="evidence" value="ECO:0007669"/>
    <property type="project" value="UniProtKB-SubCell"/>
</dbReference>
<dbReference type="InterPro" id="IPR045871">
    <property type="entry name" value="AHP1-5/YPD1"/>
</dbReference>
<evidence type="ECO:0000256" key="6">
    <source>
        <dbReference type="PROSITE-ProRule" id="PRU00110"/>
    </source>
</evidence>
<keyword evidence="5" id="KW-0539">Nucleus</keyword>
<dbReference type="EMBL" id="BPVZ01000025">
    <property type="protein sequence ID" value="GKV06703.1"/>
    <property type="molecule type" value="Genomic_DNA"/>
</dbReference>
<dbReference type="PANTHER" id="PTHR28242:SF41">
    <property type="entry name" value="HISTIDINE CONTAINING PHOSPHOTRANSFER PROTEIN"/>
    <property type="match status" value="1"/>
</dbReference>
<evidence type="ECO:0000256" key="5">
    <source>
        <dbReference type="ARBA" id="ARBA00023242"/>
    </source>
</evidence>
<evidence type="ECO:0000256" key="1">
    <source>
        <dbReference type="ARBA" id="ARBA00022490"/>
    </source>
</evidence>
<feature type="domain" description="HPt" evidence="8">
    <location>
        <begin position="38"/>
        <end position="133"/>
    </location>
</feature>
<keyword evidence="6" id="KW-0597">Phosphoprotein</keyword>
<evidence type="ECO:0000256" key="4">
    <source>
        <dbReference type="ARBA" id="ARBA00023012"/>
    </source>
</evidence>
<comment type="caution">
    <text evidence="9">The sequence shown here is derived from an EMBL/GenBank/DDBJ whole genome shotgun (WGS) entry which is preliminary data.</text>
</comment>
<evidence type="ECO:0000256" key="2">
    <source>
        <dbReference type="ARBA" id="ARBA00022864"/>
    </source>
</evidence>
<dbReference type="GO" id="GO:0009736">
    <property type="term" value="P:cytokinin-activated signaling pathway"/>
    <property type="evidence" value="ECO:0007669"/>
    <property type="project" value="UniProtKB-KW"/>
</dbReference>
<dbReference type="GO" id="GO:0043424">
    <property type="term" value="F:protein histidine kinase binding"/>
    <property type="evidence" value="ECO:0007669"/>
    <property type="project" value="UniProtKB-UniRule"/>
</dbReference>
<name>A0AAV5J8H7_9ROSI</name>
<comment type="domain">
    <text evidence="7">Histidine-containing phosphotransfer domain (HPt) contains an active histidine that mediates the phosphotransfer.</text>
</comment>
<organism evidence="9 10">
    <name type="scientific">Rubroshorea leprosula</name>
    <dbReference type="NCBI Taxonomy" id="152421"/>
    <lineage>
        <taxon>Eukaryota</taxon>
        <taxon>Viridiplantae</taxon>
        <taxon>Streptophyta</taxon>
        <taxon>Embryophyta</taxon>
        <taxon>Tracheophyta</taxon>
        <taxon>Spermatophyta</taxon>
        <taxon>Magnoliopsida</taxon>
        <taxon>eudicotyledons</taxon>
        <taxon>Gunneridae</taxon>
        <taxon>Pentapetalae</taxon>
        <taxon>rosids</taxon>
        <taxon>malvids</taxon>
        <taxon>Malvales</taxon>
        <taxon>Dipterocarpaceae</taxon>
        <taxon>Rubroshorea</taxon>
    </lineage>
</organism>
<evidence type="ECO:0000256" key="3">
    <source>
        <dbReference type="ARBA" id="ARBA00022990"/>
    </source>
</evidence>
<feature type="modified residue" description="Phosphohistidine" evidence="6">
    <location>
        <position position="79"/>
    </location>
</feature>
<keyword evidence="4 7" id="KW-0902">Two-component regulatory system</keyword>
<dbReference type="PROSITE" id="PS50894">
    <property type="entry name" value="HPT"/>
    <property type="match status" value="1"/>
</dbReference>
<dbReference type="Pfam" id="PF01627">
    <property type="entry name" value="Hpt"/>
    <property type="match status" value="1"/>
</dbReference>
<evidence type="ECO:0000313" key="10">
    <source>
        <dbReference type="Proteomes" id="UP001054252"/>
    </source>
</evidence>
<dbReference type="SUPFAM" id="SSF47226">
    <property type="entry name" value="Histidine-containing phosphotransfer domain, HPT domain"/>
    <property type="match status" value="1"/>
</dbReference>
<dbReference type="Gene3D" id="1.20.120.160">
    <property type="entry name" value="HPT domain"/>
    <property type="match status" value="1"/>
</dbReference>
<proteinExistence type="predicted"/>
<dbReference type="InterPro" id="IPR036641">
    <property type="entry name" value="HPT_dom_sf"/>
</dbReference>
<reference evidence="9 10" key="1">
    <citation type="journal article" date="2021" name="Commun. Biol.">
        <title>The genome of Shorea leprosula (Dipterocarpaceae) highlights the ecological relevance of drought in aseasonal tropical rainforests.</title>
        <authorList>
            <person name="Ng K.K.S."/>
            <person name="Kobayashi M.J."/>
            <person name="Fawcett J.A."/>
            <person name="Hatakeyama M."/>
            <person name="Paape T."/>
            <person name="Ng C.H."/>
            <person name="Ang C.C."/>
            <person name="Tnah L.H."/>
            <person name="Lee C.T."/>
            <person name="Nishiyama T."/>
            <person name="Sese J."/>
            <person name="O'Brien M.J."/>
            <person name="Copetti D."/>
            <person name="Mohd Noor M.I."/>
            <person name="Ong R.C."/>
            <person name="Putra M."/>
            <person name="Sireger I.Z."/>
            <person name="Indrioko S."/>
            <person name="Kosugi Y."/>
            <person name="Izuno A."/>
            <person name="Isagi Y."/>
            <person name="Lee S.L."/>
            <person name="Shimizu K.K."/>
        </authorList>
    </citation>
    <scope>NUCLEOTIDE SEQUENCE [LARGE SCALE GENOMIC DNA]</scope>
    <source>
        <strain evidence="9">214</strain>
    </source>
</reference>
<dbReference type="InterPro" id="IPR008207">
    <property type="entry name" value="Sig_transdc_His_kin_Hpt_dom"/>
</dbReference>
<keyword evidence="2 7" id="KW-0932">Cytokinin signaling pathway</keyword>
<keyword evidence="3" id="KW-0007">Acetylation</keyword>
<dbReference type="GO" id="GO:0000160">
    <property type="term" value="P:phosphorelay signal transduction system"/>
    <property type="evidence" value="ECO:0007669"/>
    <property type="project" value="UniProtKB-UniRule"/>
</dbReference>
<comment type="subcellular location">
    <subcellularLocation>
        <location evidence="7">Cytoplasm</location>
        <location evidence="7">Cytosol</location>
    </subcellularLocation>
    <subcellularLocation>
        <location evidence="7">Nucleus</location>
    </subcellularLocation>
</comment>
<keyword evidence="10" id="KW-1185">Reference proteome</keyword>
<comment type="function">
    <text evidence="7">Functions as a two-component phosphorelay mediators between cytokinin sensor histidine kinases and response regulators (B-type ARRs). Plays an important role in propagating cytokinin signal transduction.</text>
</comment>
<dbReference type="GO" id="GO:0009927">
    <property type="term" value="F:histidine phosphotransfer kinase activity"/>
    <property type="evidence" value="ECO:0007669"/>
    <property type="project" value="UniProtKB-UniRule"/>
</dbReference>
<dbReference type="GO" id="GO:0005634">
    <property type="term" value="C:nucleus"/>
    <property type="evidence" value="ECO:0007669"/>
    <property type="project" value="UniProtKB-SubCell"/>
</dbReference>